<accession>A0A3E1NR80</accession>
<keyword evidence="4 8" id="KW-0812">Transmembrane</keyword>
<feature type="transmembrane region" description="Helical" evidence="8">
    <location>
        <begin position="287"/>
        <end position="320"/>
    </location>
</feature>
<evidence type="ECO:0000313" key="9">
    <source>
        <dbReference type="EMBL" id="RFM30442.1"/>
    </source>
</evidence>
<dbReference type="Pfam" id="PF09594">
    <property type="entry name" value="GT87"/>
    <property type="match status" value="1"/>
</dbReference>
<feature type="transmembrane region" description="Helical" evidence="8">
    <location>
        <begin position="257"/>
        <end position="275"/>
    </location>
</feature>
<dbReference type="EMBL" id="QTJU01000001">
    <property type="protein sequence ID" value="RFM30442.1"/>
    <property type="molecule type" value="Genomic_DNA"/>
</dbReference>
<evidence type="ECO:0000256" key="5">
    <source>
        <dbReference type="ARBA" id="ARBA00022989"/>
    </source>
</evidence>
<dbReference type="OrthoDB" id="1070018at2"/>
<comment type="caution">
    <text evidence="9">The sequence shown here is derived from an EMBL/GenBank/DDBJ whole genome shotgun (WGS) entry which is preliminary data.</text>
</comment>
<evidence type="ECO:0000256" key="7">
    <source>
        <dbReference type="ARBA" id="ARBA00024033"/>
    </source>
</evidence>
<feature type="transmembrane region" description="Helical" evidence="8">
    <location>
        <begin position="188"/>
        <end position="206"/>
    </location>
</feature>
<evidence type="ECO:0000256" key="4">
    <source>
        <dbReference type="ARBA" id="ARBA00022692"/>
    </source>
</evidence>
<evidence type="ECO:0000256" key="2">
    <source>
        <dbReference type="ARBA" id="ARBA00022475"/>
    </source>
</evidence>
<dbReference type="GO" id="GO:0016758">
    <property type="term" value="F:hexosyltransferase activity"/>
    <property type="evidence" value="ECO:0007669"/>
    <property type="project" value="InterPro"/>
</dbReference>
<feature type="transmembrane region" description="Helical" evidence="8">
    <location>
        <begin position="16"/>
        <end position="33"/>
    </location>
</feature>
<proteinExistence type="inferred from homology"/>
<protein>
    <submittedName>
        <fullName evidence="9">DUF2029 domain-containing protein</fullName>
    </submittedName>
</protein>
<dbReference type="RefSeq" id="WP_116846197.1">
    <property type="nucleotide sequence ID" value="NZ_QTJU01000001.1"/>
</dbReference>
<evidence type="ECO:0000313" key="10">
    <source>
        <dbReference type="Proteomes" id="UP000261284"/>
    </source>
</evidence>
<dbReference type="Proteomes" id="UP000261284">
    <property type="component" value="Unassembled WGS sequence"/>
</dbReference>
<organism evidence="9 10">
    <name type="scientific">Deminuibacter soli</name>
    <dbReference type="NCBI Taxonomy" id="2291815"/>
    <lineage>
        <taxon>Bacteria</taxon>
        <taxon>Pseudomonadati</taxon>
        <taxon>Bacteroidota</taxon>
        <taxon>Chitinophagia</taxon>
        <taxon>Chitinophagales</taxon>
        <taxon>Chitinophagaceae</taxon>
        <taxon>Deminuibacter</taxon>
    </lineage>
</organism>
<name>A0A3E1NR80_9BACT</name>
<reference evidence="9 10" key="1">
    <citation type="submission" date="2018-08" db="EMBL/GenBank/DDBJ databases">
        <title>Chitinophagaceae sp. K23C18032701, a novel bacterium isolated from forest soil.</title>
        <authorList>
            <person name="Wang C."/>
        </authorList>
    </citation>
    <scope>NUCLEOTIDE SEQUENCE [LARGE SCALE GENOMIC DNA]</scope>
    <source>
        <strain evidence="9 10">K23C18032701</strain>
    </source>
</reference>
<keyword evidence="5 8" id="KW-1133">Transmembrane helix</keyword>
<keyword evidence="3" id="KW-0808">Transferase</keyword>
<sequence length="402" mass="45723">MNLLLRNIRFSRTKQIAFPVLAWFVMAFVAVLAETLRGSIQNYYIFRDSFWHSTHFQNLYANYGLDIFHYGPSFACLIAPFAILPDWLGVTLWTLANAWLLYYALRRMPFERTTFLIILLFCAIEMMTASHNTQFNPMVAAWLVLAFVLIEEEKDIWGTLFIAAGLLTKIYGGVGLLFFLFSKHKIKFIGFFAGWMLLLFCLPMLISSPSFVIESYQQWIHALVIKNNKNISGAAVASAQDMCVMGIIRRLFHPEGFADWMVMAPAAVLLALPLLRFKQYAAFAYRASYLAVLLITVVIFSTASESATFVIAVAGVAIWYGLQDKPINKWQIALLLLVWVVTSLATTDLVPRILRKPIKTYSLKALPPFIVWLVLIAQLLFTQFTAKEKAPLKRSFKPIAQL</sequence>
<evidence type="ECO:0000256" key="6">
    <source>
        <dbReference type="ARBA" id="ARBA00023136"/>
    </source>
</evidence>
<comment type="subcellular location">
    <subcellularLocation>
        <location evidence="1">Cell membrane</location>
        <topology evidence="1">Multi-pass membrane protein</topology>
    </subcellularLocation>
</comment>
<comment type="similarity">
    <text evidence="7">Belongs to the glycosyltransferase 87 family.</text>
</comment>
<feature type="transmembrane region" description="Helical" evidence="8">
    <location>
        <begin position="332"/>
        <end position="354"/>
    </location>
</feature>
<feature type="transmembrane region" description="Helical" evidence="8">
    <location>
        <begin position="87"/>
        <end position="105"/>
    </location>
</feature>
<gene>
    <name evidence="9" type="ORF">DXN05_05660</name>
</gene>
<feature type="transmembrane region" description="Helical" evidence="8">
    <location>
        <begin position="156"/>
        <end position="181"/>
    </location>
</feature>
<keyword evidence="2" id="KW-1003">Cell membrane</keyword>
<dbReference type="AlphaFoldDB" id="A0A3E1NR80"/>
<feature type="transmembrane region" description="Helical" evidence="8">
    <location>
        <begin position="117"/>
        <end position="150"/>
    </location>
</feature>
<dbReference type="GO" id="GO:0005886">
    <property type="term" value="C:plasma membrane"/>
    <property type="evidence" value="ECO:0007669"/>
    <property type="project" value="UniProtKB-SubCell"/>
</dbReference>
<evidence type="ECO:0000256" key="3">
    <source>
        <dbReference type="ARBA" id="ARBA00022679"/>
    </source>
</evidence>
<keyword evidence="10" id="KW-1185">Reference proteome</keyword>
<dbReference type="InterPro" id="IPR018584">
    <property type="entry name" value="GT87"/>
</dbReference>
<keyword evidence="6 8" id="KW-0472">Membrane</keyword>
<evidence type="ECO:0000256" key="8">
    <source>
        <dbReference type="SAM" id="Phobius"/>
    </source>
</evidence>
<evidence type="ECO:0000256" key="1">
    <source>
        <dbReference type="ARBA" id="ARBA00004651"/>
    </source>
</evidence>
<feature type="transmembrane region" description="Helical" evidence="8">
    <location>
        <begin position="366"/>
        <end position="386"/>
    </location>
</feature>